<dbReference type="EMBL" id="CM044701">
    <property type="protein sequence ID" value="KAI5683153.1"/>
    <property type="molecule type" value="Genomic_DNA"/>
</dbReference>
<reference evidence="2" key="1">
    <citation type="journal article" date="2023" name="Nat. Plants">
        <title>Single-cell RNA sequencing provides a high-resolution roadmap for understanding the multicellular compartmentation of specialized metabolism.</title>
        <authorList>
            <person name="Sun S."/>
            <person name="Shen X."/>
            <person name="Li Y."/>
            <person name="Li Y."/>
            <person name="Wang S."/>
            <person name="Li R."/>
            <person name="Zhang H."/>
            <person name="Shen G."/>
            <person name="Guo B."/>
            <person name="Wei J."/>
            <person name="Xu J."/>
            <person name="St-Pierre B."/>
            <person name="Chen S."/>
            <person name="Sun C."/>
        </authorList>
    </citation>
    <scope>NUCLEOTIDE SEQUENCE [LARGE SCALE GENOMIC DNA]</scope>
</reference>
<proteinExistence type="predicted"/>
<accession>A0ACC0CDU9</accession>
<dbReference type="Proteomes" id="UP001060085">
    <property type="component" value="Linkage Group LG01"/>
</dbReference>
<gene>
    <name evidence="1" type="ORF">M9H77_04381</name>
</gene>
<sequence length="112" mass="13447">MRQKKRQERVKEGQSSGGISQLKEMMTSIKGDEVRSKRKRRQVRQCGFPRRKGISKQKMHKRSLKDDLQRSKRSLKITRLYEDEVFKLKTLKTRRMVRDSFISSLEETFLEN</sequence>
<keyword evidence="2" id="KW-1185">Reference proteome</keyword>
<comment type="caution">
    <text evidence="1">The sequence shown here is derived from an EMBL/GenBank/DDBJ whole genome shotgun (WGS) entry which is preliminary data.</text>
</comment>
<organism evidence="1 2">
    <name type="scientific">Catharanthus roseus</name>
    <name type="common">Madagascar periwinkle</name>
    <name type="synonym">Vinca rosea</name>
    <dbReference type="NCBI Taxonomy" id="4058"/>
    <lineage>
        <taxon>Eukaryota</taxon>
        <taxon>Viridiplantae</taxon>
        <taxon>Streptophyta</taxon>
        <taxon>Embryophyta</taxon>
        <taxon>Tracheophyta</taxon>
        <taxon>Spermatophyta</taxon>
        <taxon>Magnoliopsida</taxon>
        <taxon>eudicotyledons</taxon>
        <taxon>Gunneridae</taxon>
        <taxon>Pentapetalae</taxon>
        <taxon>asterids</taxon>
        <taxon>lamiids</taxon>
        <taxon>Gentianales</taxon>
        <taxon>Apocynaceae</taxon>
        <taxon>Rauvolfioideae</taxon>
        <taxon>Vinceae</taxon>
        <taxon>Catharanthinae</taxon>
        <taxon>Catharanthus</taxon>
    </lineage>
</organism>
<name>A0ACC0CDU9_CATRO</name>
<evidence type="ECO:0000313" key="2">
    <source>
        <dbReference type="Proteomes" id="UP001060085"/>
    </source>
</evidence>
<protein>
    <submittedName>
        <fullName evidence="1">Uncharacterized protein</fullName>
    </submittedName>
</protein>
<evidence type="ECO:0000313" key="1">
    <source>
        <dbReference type="EMBL" id="KAI5683153.1"/>
    </source>
</evidence>